<evidence type="ECO:0000259" key="14">
    <source>
        <dbReference type="PROSITE" id="PS51371"/>
    </source>
</evidence>
<reference evidence="15 16" key="2">
    <citation type="journal article" date="2014" name="BMC Genomics">
        <title>An improved genome of the model marine alga Ostreococcus tauri unfolds by assessing Illumina de novo assemblies.</title>
        <authorList>
            <person name="Blanc-Mathieu R."/>
            <person name="Verhelst B."/>
            <person name="Derelle E."/>
            <person name="Rombauts S."/>
            <person name="Bouget F.Y."/>
            <person name="Carre I."/>
            <person name="Chateau A."/>
            <person name="Eyre-Walker A."/>
            <person name="Grimsley N."/>
            <person name="Moreau H."/>
            <person name="Piegu B."/>
            <person name="Rivals E."/>
            <person name="Schackwitz W."/>
            <person name="Van de Peer Y."/>
            <person name="Piganeau G."/>
        </authorList>
    </citation>
    <scope>NUCLEOTIDE SEQUENCE [LARGE SCALE GENOMIC DNA]</scope>
    <source>
        <strain evidence="16">OTTH 0595 / CCAP 157/2 / RCC745</strain>
    </source>
</reference>
<dbReference type="EMBL" id="CAID01000003">
    <property type="protein sequence ID" value="CEF97371.1"/>
    <property type="molecule type" value="Genomic_DNA"/>
</dbReference>
<keyword evidence="7 12" id="KW-0406">Ion transport</keyword>
<evidence type="ECO:0000256" key="8">
    <source>
        <dbReference type="ARBA" id="ARBA00023122"/>
    </source>
</evidence>
<evidence type="ECO:0000256" key="2">
    <source>
        <dbReference type="ARBA" id="ARBA00009476"/>
    </source>
</evidence>
<dbReference type="PANTHER" id="PTHR11689:SF161">
    <property type="entry name" value="CHLORIDE CHANNEL PROTEIN"/>
    <property type="match status" value="1"/>
</dbReference>
<evidence type="ECO:0000256" key="6">
    <source>
        <dbReference type="ARBA" id="ARBA00022989"/>
    </source>
</evidence>
<comment type="similarity">
    <text evidence="2 12">Belongs to the chloride channel (TC 2.A.49) family.</text>
</comment>
<comment type="subcellular location">
    <subcellularLocation>
        <location evidence="1 12">Membrane</location>
        <topology evidence="1 12">Multi-pass membrane protein</topology>
    </subcellularLocation>
</comment>
<dbReference type="InterPro" id="IPR046342">
    <property type="entry name" value="CBS_dom_sf"/>
</dbReference>
<evidence type="ECO:0000313" key="16">
    <source>
        <dbReference type="Proteomes" id="UP000009170"/>
    </source>
</evidence>
<comment type="caution">
    <text evidence="12">Lacks conserved residue(s) required for the propagation of feature annotation.</text>
</comment>
<evidence type="ECO:0000313" key="15">
    <source>
        <dbReference type="EMBL" id="CEF97371.1"/>
    </source>
</evidence>
<dbReference type="Pfam" id="PF00571">
    <property type="entry name" value="CBS"/>
    <property type="match status" value="1"/>
</dbReference>
<proteinExistence type="inferred from homology"/>
<keyword evidence="9 12" id="KW-0472">Membrane</keyword>
<feature type="transmembrane region" description="Helical" evidence="12">
    <location>
        <begin position="140"/>
        <end position="164"/>
    </location>
</feature>
<keyword evidence="3 12" id="KW-0813">Transport</keyword>
<dbReference type="SUPFAM" id="SSF54631">
    <property type="entry name" value="CBS-domain pair"/>
    <property type="match status" value="1"/>
</dbReference>
<dbReference type="PROSITE" id="PS51371">
    <property type="entry name" value="CBS"/>
    <property type="match status" value="1"/>
</dbReference>
<feature type="transmembrane region" description="Helical" evidence="12">
    <location>
        <begin position="374"/>
        <end position="394"/>
    </location>
</feature>
<reference evidence="16" key="1">
    <citation type="journal article" date="2006" name="Proc. Natl. Acad. Sci. U.S.A.">
        <title>Genome analysis of the smallest free-living eukaryote Ostreococcus tauri unveils many unique features.</title>
        <authorList>
            <person name="Derelle E."/>
            <person name="Ferraz C."/>
            <person name="Rombauts S."/>
            <person name="Rouze P."/>
            <person name="Worden A.Z."/>
            <person name="Robbens S."/>
            <person name="Partensky F."/>
            <person name="Degroeve S."/>
            <person name="Echeynie S."/>
            <person name="Cooke R."/>
            <person name="Saeys Y."/>
            <person name="Wuyts J."/>
            <person name="Jabbari K."/>
            <person name="Bowler C."/>
            <person name="Panaud O."/>
            <person name="Piegu B."/>
            <person name="Ball S.G."/>
            <person name="Ral J.-P."/>
            <person name="Bouget F.-Y."/>
            <person name="Piganeau G."/>
            <person name="De Baets B."/>
            <person name="Picard A."/>
            <person name="Delseny M."/>
            <person name="Demaille J."/>
            <person name="Van de Peer Y."/>
            <person name="Moreau H."/>
        </authorList>
    </citation>
    <scope>NUCLEOTIDE SEQUENCE [LARGE SCALE GENOMIC DNA]</scope>
    <source>
        <strain evidence="16">OTTH 0595 / CCAP 157/2 / RCC745</strain>
    </source>
</reference>
<keyword evidence="5" id="KW-0677">Repeat</keyword>
<feature type="transmembrane region" description="Helical" evidence="12">
    <location>
        <begin position="250"/>
        <end position="274"/>
    </location>
</feature>
<feature type="transmembrane region" description="Helical" evidence="12">
    <location>
        <begin position="96"/>
        <end position="120"/>
    </location>
</feature>
<keyword evidence="10 12" id="KW-0868">Chloride</keyword>
<dbReference type="AlphaFoldDB" id="A0A090LZP0"/>
<dbReference type="InterPro" id="IPR001807">
    <property type="entry name" value="ClC"/>
</dbReference>
<dbReference type="InterPro" id="IPR000644">
    <property type="entry name" value="CBS_dom"/>
</dbReference>
<evidence type="ECO:0000256" key="13">
    <source>
        <dbReference type="SAM" id="MobiDB-lite"/>
    </source>
</evidence>
<dbReference type="InterPro" id="IPR051280">
    <property type="entry name" value="Cl-channel/antiporter"/>
</dbReference>
<dbReference type="InParanoid" id="A0A090LZP0"/>
<dbReference type="GO" id="GO:0016020">
    <property type="term" value="C:membrane"/>
    <property type="evidence" value="ECO:0007669"/>
    <property type="project" value="UniProtKB-SubCell"/>
</dbReference>
<feature type="compositionally biased region" description="Basic and acidic residues" evidence="13">
    <location>
        <begin position="28"/>
        <end position="41"/>
    </location>
</feature>
<dbReference type="InterPro" id="IPR014743">
    <property type="entry name" value="Cl-channel_core"/>
</dbReference>
<feature type="region of interest" description="Disordered" evidence="13">
    <location>
        <begin position="1"/>
        <end position="43"/>
    </location>
</feature>
<evidence type="ECO:0000256" key="5">
    <source>
        <dbReference type="ARBA" id="ARBA00022737"/>
    </source>
</evidence>
<evidence type="ECO:0000256" key="3">
    <source>
        <dbReference type="ARBA" id="ARBA00022448"/>
    </source>
</evidence>
<organism evidence="15 16">
    <name type="scientific">Ostreococcus tauri</name>
    <name type="common">Marine green alga</name>
    <dbReference type="NCBI Taxonomy" id="70448"/>
    <lineage>
        <taxon>Eukaryota</taxon>
        <taxon>Viridiplantae</taxon>
        <taxon>Chlorophyta</taxon>
        <taxon>Mamiellophyceae</taxon>
        <taxon>Mamiellales</taxon>
        <taxon>Bathycoccaceae</taxon>
        <taxon>Ostreococcus</taxon>
    </lineage>
</organism>
<evidence type="ECO:0000256" key="10">
    <source>
        <dbReference type="ARBA" id="ARBA00023214"/>
    </source>
</evidence>
<dbReference type="GO" id="GO:0005254">
    <property type="term" value="F:chloride channel activity"/>
    <property type="evidence" value="ECO:0007669"/>
    <property type="project" value="UniProtKB-UniRule"/>
</dbReference>
<evidence type="ECO:0000256" key="12">
    <source>
        <dbReference type="RuleBase" id="RU361221"/>
    </source>
</evidence>
<accession>A0A090LZP0</accession>
<feature type="domain" description="CBS" evidence="14">
    <location>
        <begin position="740"/>
        <end position="801"/>
    </location>
</feature>
<keyword evidence="6 12" id="KW-1133">Transmembrane helix</keyword>
<dbReference type="GeneID" id="9832879"/>
<feature type="compositionally biased region" description="Basic and acidic residues" evidence="13">
    <location>
        <begin position="7"/>
        <end position="16"/>
    </location>
</feature>
<keyword evidence="16" id="KW-1185">Reference proteome</keyword>
<name>A0A090LZP0_OSTTA</name>
<dbReference type="PRINTS" id="PR00762">
    <property type="entry name" value="CLCHANNEL"/>
</dbReference>
<evidence type="ECO:0000256" key="4">
    <source>
        <dbReference type="ARBA" id="ARBA00022692"/>
    </source>
</evidence>
<dbReference type="Pfam" id="PF00654">
    <property type="entry name" value="Voltage_CLC"/>
    <property type="match status" value="1"/>
</dbReference>
<gene>
    <name evidence="15" type="ORF">OT_ostta03g05780</name>
</gene>
<keyword evidence="8 11" id="KW-0129">CBS domain</keyword>
<dbReference type="PANTHER" id="PTHR11689">
    <property type="entry name" value="CHLORIDE CHANNEL PROTEIN CLC FAMILY MEMBER"/>
    <property type="match status" value="1"/>
</dbReference>
<evidence type="ECO:0000256" key="1">
    <source>
        <dbReference type="ARBA" id="ARBA00004141"/>
    </source>
</evidence>
<sequence length="812" mass="87200">MAASTAETRDSPRTRLLESGYASDDDVDGGRDAREAREERGGAVSRRKTFAARTHSLYLGLELERADEEEECESLDFHDVDSHWARRSRGRFPRGWAKWIVAAVIGVIVGLIAFAIDVAVSALFRGRRALFELCRDRVHLALAVFAHIALGVVTAAFAGLLTVYMSPSAKGSGVHYVMAVLNGVHVPKAFDGLTLVVKSIGTIFAVGSGLMIGPEGPLVHIGAAIAMQFTHGGSFGMAELFRSDEDRSDFISAGVSAGLGAAFGAPIGGVLFSLEEASSFWRESTTQRALFSSTIATFVLSVCRAVMSGSAVKEHTAMKQPGLIALGEFDATYYLVEMPFFGALAGVCGVISGLITKLIVVLSEFAPIRNSHRFAQVVVVTAATLGAFYLAAAAGSCVKTSPDETTKWSEASIRLWCKPGEYADVGSILLANKQDVISWVLGAPANAHAAHALLVAFFVTLFGMVSAANLFVPAGLFMPTILWGGLLGRFTAILVERSLSPLGGEIKCNHHAYALVGSAAALAGTFRATVSVVIILLEGVGKSAFLFPLLTAVACSNFTRRMFGASLYVEQLRQAKIPFLHTKPPKSLDDTLCASDICSRDIVYFRTIEKVGVIEDALANTRHNGFPVCSSKSKRVLGVVLRKQLLVLLSRRAFVENLVHAPRAEDGLADESVLGGRTPDDVVSLRVAEYCKELSRVMRRYHNRGTDDDRHGRRATSSIIAMLGLTDVERERRCDLGVFMQLAPPTTRADASARAAWETFTRLSLRHLPVVADDDRGAVIGVITRIDLIVAAARRPSTHDGDGDDDDDDDGV</sequence>
<keyword evidence="4 12" id="KW-0812">Transmembrane</keyword>
<evidence type="ECO:0000256" key="9">
    <source>
        <dbReference type="ARBA" id="ARBA00023136"/>
    </source>
</evidence>
<comment type="caution">
    <text evidence="15">The sequence shown here is derived from an EMBL/GenBank/DDBJ whole genome shotgun (WGS) entry which is preliminary data.</text>
</comment>
<dbReference type="Gene3D" id="1.10.3080.10">
    <property type="entry name" value="Clc chloride channel"/>
    <property type="match status" value="1"/>
</dbReference>
<dbReference type="OrthoDB" id="498106at2759"/>
<dbReference type="SUPFAM" id="SSF81340">
    <property type="entry name" value="Clc chloride channel"/>
    <property type="match status" value="1"/>
</dbReference>
<dbReference type="SMART" id="SM00116">
    <property type="entry name" value="CBS"/>
    <property type="match status" value="2"/>
</dbReference>
<dbReference type="KEGG" id="ota:OT_ostta03g05780"/>
<protein>
    <recommendedName>
        <fullName evidence="12">Chloride channel protein</fullName>
    </recommendedName>
</protein>
<dbReference type="RefSeq" id="XP_022838656.1">
    <property type="nucleotide sequence ID" value="XM_022984941.1"/>
</dbReference>
<feature type="transmembrane region" description="Helical" evidence="12">
    <location>
        <begin position="340"/>
        <end position="362"/>
    </location>
</feature>
<dbReference type="Gene3D" id="3.10.580.10">
    <property type="entry name" value="CBS-domain"/>
    <property type="match status" value="1"/>
</dbReference>
<dbReference type="Proteomes" id="UP000009170">
    <property type="component" value="Unassembled WGS sequence"/>
</dbReference>
<evidence type="ECO:0000256" key="11">
    <source>
        <dbReference type="PROSITE-ProRule" id="PRU00703"/>
    </source>
</evidence>
<evidence type="ECO:0000256" key="7">
    <source>
        <dbReference type="ARBA" id="ARBA00023065"/>
    </source>
</evidence>
<feature type="transmembrane region" description="Helical" evidence="12">
    <location>
        <begin position="476"/>
        <end position="495"/>
    </location>
</feature>